<dbReference type="EMBL" id="GBRH01204337">
    <property type="protein sequence ID" value="JAD93558.1"/>
    <property type="molecule type" value="Transcribed_RNA"/>
</dbReference>
<sequence>MSVMVHTVSKRSFGRSRHRITTAVYPRSAHGVTDTSVRGGHAEAVAAAAAAAGVWPRSSNIIWCSRRSMCAGLPLPGAPAPPARTSLWPRSRFPRRALMSAMRPASPMAPPVPASVTCTTAATRVLCVHSSALCTAQRMPASTAHTSESRPGRSVPVSSMEVYSSDGTMPTVLRASG</sequence>
<organism evidence="2">
    <name type="scientific">Arundo donax</name>
    <name type="common">Giant reed</name>
    <name type="synonym">Donax arundinaceus</name>
    <dbReference type="NCBI Taxonomy" id="35708"/>
    <lineage>
        <taxon>Eukaryota</taxon>
        <taxon>Viridiplantae</taxon>
        <taxon>Streptophyta</taxon>
        <taxon>Embryophyta</taxon>
        <taxon>Tracheophyta</taxon>
        <taxon>Spermatophyta</taxon>
        <taxon>Magnoliopsida</taxon>
        <taxon>Liliopsida</taxon>
        <taxon>Poales</taxon>
        <taxon>Poaceae</taxon>
        <taxon>PACMAD clade</taxon>
        <taxon>Arundinoideae</taxon>
        <taxon>Arundineae</taxon>
        <taxon>Arundo</taxon>
    </lineage>
</organism>
<name>A0A0A9E3G5_ARUDO</name>
<accession>A0A0A9E3G5</accession>
<feature type="region of interest" description="Disordered" evidence="1">
    <location>
        <begin position="138"/>
        <end position="177"/>
    </location>
</feature>
<reference evidence="2" key="2">
    <citation type="journal article" date="2015" name="Data Brief">
        <title>Shoot transcriptome of the giant reed, Arundo donax.</title>
        <authorList>
            <person name="Barrero R.A."/>
            <person name="Guerrero F.D."/>
            <person name="Moolhuijzen P."/>
            <person name="Goolsby J.A."/>
            <person name="Tidwell J."/>
            <person name="Bellgard S.E."/>
            <person name="Bellgard M.I."/>
        </authorList>
    </citation>
    <scope>NUCLEOTIDE SEQUENCE</scope>
    <source>
        <tissue evidence="2">Shoot tissue taken approximately 20 cm above the soil surface</tissue>
    </source>
</reference>
<proteinExistence type="predicted"/>
<evidence type="ECO:0000256" key="1">
    <source>
        <dbReference type="SAM" id="MobiDB-lite"/>
    </source>
</evidence>
<protein>
    <submittedName>
        <fullName evidence="2">Uncharacterized protein</fullName>
    </submittedName>
</protein>
<dbReference type="AlphaFoldDB" id="A0A0A9E3G5"/>
<evidence type="ECO:0000313" key="2">
    <source>
        <dbReference type="EMBL" id="JAD93558.1"/>
    </source>
</evidence>
<reference evidence="2" key="1">
    <citation type="submission" date="2014-09" db="EMBL/GenBank/DDBJ databases">
        <authorList>
            <person name="Magalhaes I.L.F."/>
            <person name="Oliveira U."/>
            <person name="Santos F.R."/>
            <person name="Vidigal T.H.D.A."/>
            <person name="Brescovit A.D."/>
            <person name="Santos A.J."/>
        </authorList>
    </citation>
    <scope>NUCLEOTIDE SEQUENCE</scope>
    <source>
        <tissue evidence="2">Shoot tissue taken approximately 20 cm above the soil surface</tissue>
    </source>
</reference>